<dbReference type="AlphaFoldDB" id="A0A166EL31"/>
<dbReference type="Gramene" id="KZN06712">
    <property type="protein sequence ID" value="KZN06712"/>
    <property type="gene ID" value="DCAR_007549"/>
</dbReference>
<evidence type="ECO:0000313" key="2">
    <source>
        <dbReference type="EMBL" id="KZN06712.1"/>
    </source>
</evidence>
<proteinExistence type="inferred from homology"/>
<dbReference type="EMBL" id="LNRQ01000002">
    <property type="protein sequence ID" value="KZN06712.1"/>
    <property type="molecule type" value="Genomic_DNA"/>
</dbReference>
<dbReference type="STRING" id="79200.A0A166EL31"/>
<dbReference type="PANTHER" id="PTHR12790:SF0">
    <property type="entry name" value="RNA POLYMERASE I-SPECIFIC TRANSCRIPTION INITIATION FACTOR RRN3-RELATED"/>
    <property type="match status" value="1"/>
</dbReference>
<dbReference type="OMA" id="YIDISHH"/>
<dbReference type="GO" id="GO:0001181">
    <property type="term" value="F:RNA polymerase I general transcription initiation factor activity"/>
    <property type="evidence" value="ECO:0007669"/>
    <property type="project" value="InterPro"/>
</dbReference>
<dbReference type="PANTHER" id="PTHR12790">
    <property type="entry name" value="TRANSCRIPTION INITIATION FACTOR IA RRN3"/>
    <property type="match status" value="1"/>
</dbReference>
<comment type="similarity">
    <text evidence="1">Belongs to the RRN3 family.</text>
</comment>
<reference evidence="2" key="1">
    <citation type="journal article" date="2016" name="Nat. Genet.">
        <title>A high-quality carrot genome assembly provides new insights into carotenoid accumulation and asterid genome evolution.</title>
        <authorList>
            <person name="Iorizzo M."/>
            <person name="Ellison S."/>
            <person name="Senalik D."/>
            <person name="Zeng P."/>
            <person name="Satapoomin P."/>
            <person name="Huang J."/>
            <person name="Bowman M."/>
            <person name="Iovene M."/>
            <person name="Sanseverino W."/>
            <person name="Cavagnaro P."/>
            <person name="Yildiz M."/>
            <person name="Macko-Podgorni A."/>
            <person name="Moranska E."/>
            <person name="Grzebelus E."/>
            <person name="Grzebelus D."/>
            <person name="Ashrafi H."/>
            <person name="Zheng Z."/>
            <person name="Cheng S."/>
            <person name="Spooner D."/>
            <person name="Van Deynze A."/>
            <person name="Simon P."/>
        </authorList>
    </citation>
    <scope>NUCLEOTIDE SEQUENCE [LARGE SCALE GENOMIC DNA]</scope>
    <source>
        <tissue evidence="2">Leaf</tissue>
    </source>
</reference>
<dbReference type="GO" id="GO:0005634">
    <property type="term" value="C:nucleus"/>
    <property type="evidence" value="ECO:0007669"/>
    <property type="project" value="TreeGrafter"/>
</dbReference>
<sequence length="284" mass="31694">MGVQLAEGHQVETEDVNFTDLEVSYHVRDALKSASLGQSDSYHDLLGVLHHTERLTPDEVAMLVTSLKALSGAVSYIDSDHHQMLLSSISGMSLWNYGPDVMDVLVELVVALAAVSGKYLHLCLDMLVRNFVPPLSFLRLLQQPRGLAKKEQVLCRVHAALKEIADLVPLAPLRLEKVIKERMPHKSSKQPWIISIKMIRGEVRRLRTNIDTNKIALLIQVPSWLSEGSLGPCRCISGSSELHLAPLFIKRLCCNCGRVRDLKHWSDPVAGKGPRSAYVVFIRR</sequence>
<organism evidence="2">
    <name type="scientific">Daucus carota subsp. sativus</name>
    <name type="common">Carrot</name>
    <dbReference type="NCBI Taxonomy" id="79200"/>
    <lineage>
        <taxon>Eukaryota</taxon>
        <taxon>Viridiplantae</taxon>
        <taxon>Streptophyta</taxon>
        <taxon>Embryophyta</taxon>
        <taxon>Tracheophyta</taxon>
        <taxon>Spermatophyta</taxon>
        <taxon>Magnoliopsida</taxon>
        <taxon>eudicotyledons</taxon>
        <taxon>Gunneridae</taxon>
        <taxon>Pentapetalae</taxon>
        <taxon>asterids</taxon>
        <taxon>campanulids</taxon>
        <taxon>Apiales</taxon>
        <taxon>Apiaceae</taxon>
        <taxon>Apioideae</taxon>
        <taxon>Scandiceae</taxon>
        <taxon>Daucinae</taxon>
        <taxon>Daucus</taxon>
        <taxon>Daucus sect. Daucus</taxon>
    </lineage>
</organism>
<gene>
    <name evidence="2" type="ORF">DCAR_007549</name>
</gene>
<comment type="caution">
    <text evidence="2">The sequence shown here is derived from an EMBL/GenBank/DDBJ whole genome shotgun (WGS) entry which is preliminary data.</text>
</comment>
<protein>
    <submittedName>
        <fullName evidence="2">Uncharacterized protein</fullName>
    </submittedName>
</protein>
<name>A0A166EL31_DAUCS</name>
<dbReference type="GO" id="GO:0001042">
    <property type="term" value="F:RNA polymerase I core binding"/>
    <property type="evidence" value="ECO:0007669"/>
    <property type="project" value="TreeGrafter"/>
</dbReference>
<dbReference type="Pfam" id="PF05327">
    <property type="entry name" value="RRN3"/>
    <property type="match status" value="1"/>
</dbReference>
<accession>A0A166EL31</accession>
<evidence type="ECO:0000256" key="1">
    <source>
        <dbReference type="ARBA" id="ARBA00010098"/>
    </source>
</evidence>
<dbReference type="InterPro" id="IPR007991">
    <property type="entry name" value="RNA_pol_I_trans_ini_fac_RRN3"/>
</dbReference>
<dbReference type="GO" id="GO:0006361">
    <property type="term" value="P:transcription initiation at RNA polymerase I promoter"/>
    <property type="evidence" value="ECO:0007669"/>
    <property type="project" value="InterPro"/>
</dbReference>